<keyword evidence="2" id="KW-1185">Reference proteome</keyword>
<protein>
    <submittedName>
        <fullName evidence="1">Uncharacterized protein</fullName>
    </submittedName>
</protein>
<evidence type="ECO:0000313" key="1">
    <source>
        <dbReference type="EMBL" id="SUO97174.1"/>
    </source>
</evidence>
<reference evidence="1 2" key="1">
    <citation type="submission" date="2018-06" db="EMBL/GenBank/DDBJ databases">
        <authorList>
            <consortium name="Pathogen Informatics"/>
            <person name="Doyle S."/>
        </authorList>
    </citation>
    <scope>NUCLEOTIDE SEQUENCE [LARGE SCALE GENOMIC DNA]</scope>
    <source>
        <strain evidence="1 2">NCTC13337</strain>
    </source>
</reference>
<gene>
    <name evidence="1" type="ORF">NCTC13337_02229</name>
</gene>
<dbReference type="AlphaFoldDB" id="A0A380MY85"/>
<dbReference type="EMBL" id="UHIC01000001">
    <property type="protein sequence ID" value="SUO97174.1"/>
    <property type="molecule type" value="Genomic_DNA"/>
</dbReference>
<sequence>MTTFFQQILKSIIAKHINQCPLLKLQAVIDWNTIRQSLQQQKF</sequence>
<accession>A0A380MY85</accession>
<organism evidence="1 2">
    <name type="scientific">Suttonella ornithocola</name>
    <dbReference type="NCBI Taxonomy" id="279832"/>
    <lineage>
        <taxon>Bacteria</taxon>
        <taxon>Pseudomonadati</taxon>
        <taxon>Pseudomonadota</taxon>
        <taxon>Gammaproteobacteria</taxon>
        <taxon>Cardiobacteriales</taxon>
        <taxon>Cardiobacteriaceae</taxon>
        <taxon>Suttonella</taxon>
    </lineage>
</organism>
<evidence type="ECO:0000313" key="2">
    <source>
        <dbReference type="Proteomes" id="UP000254601"/>
    </source>
</evidence>
<proteinExistence type="predicted"/>
<name>A0A380MY85_9GAMM</name>
<dbReference type="Proteomes" id="UP000254601">
    <property type="component" value="Unassembled WGS sequence"/>
</dbReference>
<dbReference type="RefSeq" id="WP_281268162.1">
    <property type="nucleotide sequence ID" value="NZ_LWHB01000089.1"/>
</dbReference>